<name>A0A2N3L178_9PROT</name>
<feature type="region of interest" description="Disordered" evidence="7">
    <location>
        <begin position="508"/>
        <end position="538"/>
    </location>
</feature>
<sequence>MSQRIGHFFLIVIFLCMIAGIIGQWYLSVGFDPRDPAWWQWLVAAISHPAGLPDEMLMPAVYTVIAGTALMVVVGVLLARARNDTVAGSRKGNELHGSARWATLKDIRKARLLRKAGDSVVVGAIRTWRGKIKVLRHKGPEHVLVWAATRTGKGVSLIVETLLTWVHSSLTLDIKGENYTKTAGWLKFFGIRVEKFEPAAISGSSRFNPLAEIRIDTERDIGDCQNIAQMIIDPDGKGMHDYWRQEGYGWLSVVLLHVLYKTRKEENRVACFDDVNTFLSGISTVKPPADALEAARPGASAEDRDDQMSAQDNFVKILEAMAEYEHGLKHVNTEVRRGANSLAIKAPQERSGVHSNAKTQLTVFADPIIARNTSTSDFRLSDLMNGDRPMALYLVVSPADKDRLRPLIRIMLNLFLRRQTESLAASYKHPLLLMLDELAALGKMEVLEESLAFMAGYGIRAYMIFQNVEQLHKCYGKDESLMANSKVRIAFTPNKLETAKLISDMSGRTTIVQKRRSQSGKSGQMSGSNSDNIQETSRPLLTADECMRLPVIDTEGKKAQPGDSLIFVAGIPPIHGTQNLYFLDKELNRRSQMPPPEMEHSPVHRNMPSATENTHEAA</sequence>
<evidence type="ECO:0000256" key="5">
    <source>
        <dbReference type="ARBA" id="ARBA00022989"/>
    </source>
</evidence>
<evidence type="ECO:0000256" key="1">
    <source>
        <dbReference type="ARBA" id="ARBA00004651"/>
    </source>
</evidence>
<accession>A0A2N3L178</accession>
<evidence type="ECO:0000256" key="8">
    <source>
        <dbReference type="SAM" id="Phobius"/>
    </source>
</evidence>
<protein>
    <submittedName>
        <fullName evidence="9">Conjugal transfer protein TraG</fullName>
    </submittedName>
</protein>
<dbReference type="RefSeq" id="WP_101304769.1">
    <property type="nucleotide sequence ID" value="NZ_NXGX01000011.1"/>
</dbReference>
<dbReference type="InterPro" id="IPR027417">
    <property type="entry name" value="P-loop_NTPase"/>
</dbReference>
<comment type="similarity">
    <text evidence="2">Belongs to the VirD4/TraG family.</text>
</comment>
<evidence type="ECO:0000256" key="3">
    <source>
        <dbReference type="ARBA" id="ARBA00022475"/>
    </source>
</evidence>
<reference evidence="9 10" key="1">
    <citation type="submission" date="2017-09" db="EMBL/GenBank/DDBJ databases">
        <title>Biodiversity and function of Thalassospira species in the particle-attached aromatic-hydrocarbon-degrading consortia from the surface seawater of the China South Sea.</title>
        <authorList>
            <person name="Dong C."/>
            <person name="Lai Q."/>
            <person name="Shao Z."/>
        </authorList>
    </citation>
    <scope>NUCLEOTIDE SEQUENCE [LARGE SCALE GENOMIC DNA]</scope>
    <source>
        <strain evidence="9 10">139Z-12</strain>
    </source>
</reference>
<evidence type="ECO:0000313" key="9">
    <source>
        <dbReference type="EMBL" id="PKR56575.1"/>
    </source>
</evidence>
<evidence type="ECO:0000313" key="10">
    <source>
        <dbReference type="Proteomes" id="UP000233332"/>
    </source>
</evidence>
<dbReference type="CDD" id="cd01127">
    <property type="entry name" value="TrwB_TraG_TraD_VirD4"/>
    <property type="match status" value="1"/>
</dbReference>
<dbReference type="InterPro" id="IPR051539">
    <property type="entry name" value="T4SS-coupling_protein"/>
</dbReference>
<dbReference type="Proteomes" id="UP000233332">
    <property type="component" value="Unassembled WGS sequence"/>
</dbReference>
<keyword evidence="4 8" id="KW-0812">Transmembrane</keyword>
<keyword evidence="3" id="KW-1003">Cell membrane</keyword>
<dbReference type="GO" id="GO:0005886">
    <property type="term" value="C:plasma membrane"/>
    <property type="evidence" value="ECO:0007669"/>
    <property type="project" value="UniProtKB-SubCell"/>
</dbReference>
<dbReference type="AlphaFoldDB" id="A0A2N3L178"/>
<evidence type="ECO:0000256" key="4">
    <source>
        <dbReference type="ARBA" id="ARBA00022692"/>
    </source>
</evidence>
<dbReference type="Gene3D" id="3.40.50.300">
    <property type="entry name" value="P-loop containing nucleotide triphosphate hydrolases"/>
    <property type="match status" value="1"/>
</dbReference>
<gene>
    <name evidence="9" type="ORF">COO92_20315</name>
</gene>
<keyword evidence="10" id="KW-1185">Reference proteome</keyword>
<evidence type="ECO:0000256" key="7">
    <source>
        <dbReference type="SAM" id="MobiDB-lite"/>
    </source>
</evidence>
<dbReference type="EMBL" id="NXGX01000011">
    <property type="protein sequence ID" value="PKR56575.1"/>
    <property type="molecule type" value="Genomic_DNA"/>
</dbReference>
<comment type="subcellular location">
    <subcellularLocation>
        <location evidence="1">Cell membrane</location>
        <topology evidence="1">Multi-pass membrane protein</topology>
    </subcellularLocation>
</comment>
<proteinExistence type="inferred from homology"/>
<feature type="transmembrane region" description="Helical" evidence="8">
    <location>
        <begin position="7"/>
        <end position="27"/>
    </location>
</feature>
<keyword evidence="6 8" id="KW-0472">Membrane</keyword>
<keyword evidence="5 8" id="KW-1133">Transmembrane helix</keyword>
<dbReference type="Pfam" id="PF02534">
    <property type="entry name" value="T4SS-DNA_transf"/>
    <property type="match status" value="1"/>
</dbReference>
<feature type="region of interest" description="Disordered" evidence="7">
    <location>
        <begin position="591"/>
        <end position="618"/>
    </location>
</feature>
<organism evidence="9 10">
    <name type="scientific">Thalassospira lohafexi</name>
    <dbReference type="NCBI Taxonomy" id="744227"/>
    <lineage>
        <taxon>Bacteria</taxon>
        <taxon>Pseudomonadati</taxon>
        <taxon>Pseudomonadota</taxon>
        <taxon>Alphaproteobacteria</taxon>
        <taxon>Rhodospirillales</taxon>
        <taxon>Thalassospiraceae</taxon>
        <taxon>Thalassospira</taxon>
    </lineage>
</organism>
<evidence type="ECO:0000256" key="2">
    <source>
        <dbReference type="ARBA" id="ARBA00008806"/>
    </source>
</evidence>
<evidence type="ECO:0000256" key="6">
    <source>
        <dbReference type="ARBA" id="ARBA00023136"/>
    </source>
</evidence>
<dbReference type="PANTHER" id="PTHR37937:SF1">
    <property type="entry name" value="CONJUGATIVE TRANSFER: DNA TRANSPORT"/>
    <property type="match status" value="1"/>
</dbReference>
<dbReference type="SUPFAM" id="SSF52540">
    <property type="entry name" value="P-loop containing nucleoside triphosphate hydrolases"/>
    <property type="match status" value="1"/>
</dbReference>
<dbReference type="PANTHER" id="PTHR37937">
    <property type="entry name" value="CONJUGATIVE TRANSFER: DNA TRANSPORT"/>
    <property type="match status" value="1"/>
</dbReference>
<comment type="caution">
    <text evidence="9">The sequence shown here is derived from an EMBL/GenBank/DDBJ whole genome shotgun (WGS) entry which is preliminary data.</text>
</comment>
<dbReference type="InterPro" id="IPR003688">
    <property type="entry name" value="TraG/VirD4"/>
</dbReference>
<feature type="compositionally biased region" description="Low complexity" evidence="7">
    <location>
        <begin position="519"/>
        <end position="530"/>
    </location>
</feature>
<feature type="transmembrane region" description="Helical" evidence="8">
    <location>
        <begin position="60"/>
        <end position="81"/>
    </location>
</feature>